<reference evidence="2" key="1">
    <citation type="journal article" date="2006" name="PLoS Biol.">
        <title>Macronuclear genome sequence of the ciliate Tetrahymena thermophila, a model eukaryote.</title>
        <authorList>
            <person name="Eisen J.A."/>
            <person name="Coyne R.S."/>
            <person name="Wu M."/>
            <person name="Wu D."/>
            <person name="Thiagarajan M."/>
            <person name="Wortman J.R."/>
            <person name="Badger J.H."/>
            <person name="Ren Q."/>
            <person name="Amedeo P."/>
            <person name="Jones K.M."/>
            <person name="Tallon L.J."/>
            <person name="Delcher A.L."/>
            <person name="Salzberg S.L."/>
            <person name="Silva J.C."/>
            <person name="Haas B.J."/>
            <person name="Majoros W.H."/>
            <person name="Farzad M."/>
            <person name="Carlton J.M."/>
            <person name="Smith R.K. Jr."/>
            <person name="Garg J."/>
            <person name="Pearlman R.E."/>
            <person name="Karrer K.M."/>
            <person name="Sun L."/>
            <person name="Manning G."/>
            <person name="Elde N.C."/>
            <person name="Turkewitz A.P."/>
            <person name="Asai D.J."/>
            <person name="Wilkes D.E."/>
            <person name="Wang Y."/>
            <person name="Cai H."/>
            <person name="Collins K."/>
            <person name="Stewart B.A."/>
            <person name="Lee S.R."/>
            <person name="Wilamowska K."/>
            <person name="Weinberg Z."/>
            <person name="Ruzzo W.L."/>
            <person name="Wloga D."/>
            <person name="Gaertig J."/>
            <person name="Frankel J."/>
            <person name="Tsao C.-C."/>
            <person name="Gorovsky M.A."/>
            <person name="Keeling P.J."/>
            <person name="Waller R.F."/>
            <person name="Patron N.J."/>
            <person name="Cherry J.M."/>
            <person name="Stover N.A."/>
            <person name="Krieger C.J."/>
            <person name="del Toro C."/>
            <person name="Ryder H.F."/>
            <person name="Williamson S.C."/>
            <person name="Barbeau R.A."/>
            <person name="Hamilton E.P."/>
            <person name="Orias E."/>
        </authorList>
    </citation>
    <scope>NUCLEOTIDE SEQUENCE [LARGE SCALE GENOMIC DNA]</scope>
    <source>
        <strain evidence="2">SB210</strain>
    </source>
</reference>
<proteinExistence type="predicted"/>
<dbReference type="EMBL" id="GG662713">
    <property type="protein sequence ID" value="EAR94317.1"/>
    <property type="molecule type" value="Genomic_DNA"/>
</dbReference>
<organism evidence="1 2">
    <name type="scientific">Tetrahymena thermophila (strain SB210)</name>
    <dbReference type="NCBI Taxonomy" id="312017"/>
    <lineage>
        <taxon>Eukaryota</taxon>
        <taxon>Sar</taxon>
        <taxon>Alveolata</taxon>
        <taxon>Ciliophora</taxon>
        <taxon>Intramacronucleata</taxon>
        <taxon>Oligohymenophorea</taxon>
        <taxon>Hymenostomatida</taxon>
        <taxon>Tetrahymenina</taxon>
        <taxon>Tetrahymenidae</taxon>
        <taxon>Tetrahymena</taxon>
    </lineage>
</organism>
<sequence length="385" mass="44967">MRSYKTIKNKQLFGTNGENQFEIKINQLSDAYEAGFNNKFDFIFQNDKILLLRLTFKSINQRPAVVNIFIEDDLDTIIITSSNRLNIFQFSTLNYLGSLDYQNYDDKNNIIYSPLSNNLAIKYGDGINFQLLDIWTPIFSNLYQNSLKSYQNRFIYCQDTNTILYANYNSNFLNVFRADNLQILLQLKFNQTLSATQYFVQLYRISVSTILAITSNRELLIYDFVLDKQIKYLSSSFNCILFSNYSQDIYCLENNNILKKFNYTLLDFSIIANQSLIQIQVSELYALSAEVLAFISFEGKMVILNPSTLQLSTVISLPNQTDKVYDLQNQNNLQNIRLSFQFNQTGYQILDFLTITYNQSNTLVIATTYRLFTHFLLKFFKAKTR</sequence>
<name>Q23CQ8_TETTS</name>
<dbReference type="InterPro" id="IPR036322">
    <property type="entry name" value="WD40_repeat_dom_sf"/>
</dbReference>
<dbReference type="GeneID" id="7832060"/>
<dbReference type="RefSeq" id="XP_001014562.1">
    <property type="nucleotide sequence ID" value="XM_001014562.1"/>
</dbReference>
<dbReference type="Proteomes" id="UP000009168">
    <property type="component" value="Unassembled WGS sequence"/>
</dbReference>
<gene>
    <name evidence="1" type="ORF">TTHERM_01328950</name>
</gene>
<dbReference type="SUPFAM" id="SSF50978">
    <property type="entry name" value="WD40 repeat-like"/>
    <property type="match status" value="1"/>
</dbReference>
<accession>Q23CQ8</accession>
<dbReference type="InParanoid" id="Q23CQ8"/>
<keyword evidence="2" id="KW-1185">Reference proteome</keyword>
<evidence type="ECO:0000313" key="1">
    <source>
        <dbReference type="EMBL" id="EAR94317.1"/>
    </source>
</evidence>
<dbReference type="AlphaFoldDB" id="Q23CQ8"/>
<dbReference type="KEGG" id="tet:TTHERM_01328950"/>
<protein>
    <submittedName>
        <fullName evidence="1">Uncharacterized protein</fullName>
    </submittedName>
</protein>
<evidence type="ECO:0000313" key="2">
    <source>
        <dbReference type="Proteomes" id="UP000009168"/>
    </source>
</evidence>
<dbReference type="HOGENOM" id="CLU_718650_0_0_1"/>